<evidence type="ECO:0000313" key="3">
    <source>
        <dbReference type="EMBL" id="ESL09957.1"/>
    </source>
</evidence>
<protein>
    <submittedName>
        <fullName evidence="3">Uncharacterized protein</fullName>
    </submittedName>
</protein>
<evidence type="ECO:0000256" key="2">
    <source>
        <dbReference type="SAM" id="SignalP"/>
    </source>
</evidence>
<dbReference type="VEuPathDB" id="TriTrypDB:TRSC58_02316"/>
<dbReference type="GO" id="GO:0008237">
    <property type="term" value="F:metallopeptidase activity"/>
    <property type="evidence" value="ECO:0007669"/>
    <property type="project" value="InterPro"/>
</dbReference>
<feature type="transmembrane region" description="Helical" evidence="1">
    <location>
        <begin position="482"/>
        <end position="504"/>
    </location>
</feature>
<feature type="transmembrane region" description="Helical" evidence="1">
    <location>
        <begin position="541"/>
        <end position="569"/>
    </location>
</feature>
<feature type="transmembrane region" description="Helical" evidence="1">
    <location>
        <begin position="510"/>
        <end position="529"/>
    </location>
</feature>
<dbReference type="EMBL" id="AUPL01002316">
    <property type="protein sequence ID" value="ESL09957.1"/>
    <property type="molecule type" value="Genomic_DNA"/>
</dbReference>
<evidence type="ECO:0000256" key="1">
    <source>
        <dbReference type="SAM" id="Phobius"/>
    </source>
</evidence>
<keyword evidence="2" id="KW-0732">Signal</keyword>
<dbReference type="Pfam" id="PF09471">
    <property type="entry name" value="Peptidase_M64"/>
    <property type="match status" value="1"/>
</dbReference>
<dbReference type="InterPro" id="IPR024079">
    <property type="entry name" value="MetalloPept_cat_dom_sf"/>
</dbReference>
<keyword evidence="1" id="KW-1133">Transmembrane helix</keyword>
<comment type="caution">
    <text evidence="3">The sequence shown here is derived from an EMBL/GenBank/DDBJ whole genome shotgun (WGS) entry which is preliminary data.</text>
</comment>
<proteinExistence type="predicted"/>
<dbReference type="AlphaFoldDB" id="A0A061J9I8"/>
<feature type="signal peptide" evidence="2">
    <location>
        <begin position="1"/>
        <end position="18"/>
    </location>
</feature>
<keyword evidence="4" id="KW-1185">Reference proteome</keyword>
<organism evidence="3 4">
    <name type="scientific">Trypanosoma rangeli SC58</name>
    <dbReference type="NCBI Taxonomy" id="429131"/>
    <lineage>
        <taxon>Eukaryota</taxon>
        <taxon>Discoba</taxon>
        <taxon>Euglenozoa</taxon>
        <taxon>Kinetoplastea</taxon>
        <taxon>Metakinetoplastina</taxon>
        <taxon>Trypanosomatida</taxon>
        <taxon>Trypanosomatidae</taxon>
        <taxon>Trypanosoma</taxon>
        <taxon>Herpetosoma</taxon>
    </lineage>
</organism>
<dbReference type="Proteomes" id="UP000031737">
    <property type="component" value="Unassembled WGS sequence"/>
</dbReference>
<feature type="transmembrane region" description="Helical" evidence="1">
    <location>
        <begin position="648"/>
        <end position="674"/>
    </location>
</feature>
<dbReference type="InterPro" id="IPR019026">
    <property type="entry name" value="Peptidase_M64_IgA"/>
</dbReference>
<evidence type="ECO:0000313" key="4">
    <source>
        <dbReference type="Proteomes" id="UP000031737"/>
    </source>
</evidence>
<feature type="chain" id="PRO_5005405991" evidence="2">
    <location>
        <begin position="19"/>
        <end position="994"/>
    </location>
</feature>
<accession>A0A061J9I8</accession>
<gene>
    <name evidence="3" type="ORF">TRSC58_02316</name>
</gene>
<dbReference type="Gene3D" id="3.40.390.10">
    <property type="entry name" value="Collagenase (Catalytic Domain)"/>
    <property type="match status" value="1"/>
</dbReference>
<dbReference type="OrthoDB" id="2961863at2759"/>
<feature type="transmembrane region" description="Helical" evidence="1">
    <location>
        <begin position="436"/>
        <end position="461"/>
    </location>
</feature>
<keyword evidence="1" id="KW-0472">Membrane</keyword>
<reference evidence="3 4" key="1">
    <citation type="submission" date="2013-07" db="EMBL/GenBank/DDBJ databases">
        <authorList>
            <person name="Stoco P.H."/>
            <person name="Wagner G."/>
            <person name="Gerber A."/>
            <person name="Zaha A."/>
            <person name="Thompson C."/>
            <person name="Bartholomeu D.C."/>
            <person name="Luckemeyer D.D."/>
            <person name="Bahia D."/>
            <person name="Loreto E."/>
            <person name="Prestes E.B."/>
            <person name="Lima F.M."/>
            <person name="Rodrigues-Luiz G."/>
            <person name="Vallejo G.A."/>
            <person name="Filho J.F."/>
            <person name="Monteiro K.M."/>
            <person name="Tyler K.M."/>
            <person name="de Almeida L.G."/>
            <person name="Ortiz M.F."/>
            <person name="Siervo M.A."/>
            <person name="de Moraes M.H."/>
            <person name="Cunha O.L."/>
            <person name="Mendonca-Neto R."/>
            <person name="Silva R."/>
            <person name="Teixeira S.M."/>
            <person name="Murta S.M."/>
            <person name="Sincero T.C."/>
            <person name="Mendes T.A."/>
            <person name="Urmenyi T.P."/>
            <person name="Silva V.G."/>
            <person name="da Rocha W.D."/>
            <person name="Andersson B."/>
            <person name="Romanha A.J."/>
            <person name="Steindel M."/>
            <person name="de Vasconcelos A.T."/>
            <person name="Grisard E.C."/>
        </authorList>
    </citation>
    <scope>NUCLEOTIDE SEQUENCE [LARGE SCALE GENOMIC DNA]</scope>
    <source>
        <strain evidence="3 4">SC58</strain>
    </source>
</reference>
<keyword evidence="1" id="KW-0812">Transmembrane</keyword>
<name>A0A061J9I8_TRYRA</name>
<sequence length="994" mass="111355">MRFFVLLWGLLVVCLTLGVGRIYCAADGEPTYRAEQQVSGDWVTRSITFLSSGYAVEEEVLFHSDVSLCVRALHGRIRGVTAEPWDRYASFLNIYAVFQPSVESGAASKGDLKGGRNNLGCSITPTYPSVVSCDLNAVFRLAAYAPVQDLVVVLVNQPKAAVGVGGKSIAIFTNDPLFMPFFVIRELSKAVASLSSEFAFGVEDKHAVQVPNCAPSIEAARAAWGHWIDQGLADETPFKGCFFNNYYRPTRQDCMMRNSSVGGLCAVCKEQVNLALLSADLGDSKAHTRCIRNTPNLIFNHFQDLQIHIGEIRGMTDMKVDWMLADGSIVGTTNASQLVITSESLRGLPLSTEICAVITDNSPYIRPKWRTKLLRRIASFILASDTSSTPVNVGRCGMSEVCESCQGPHCDVTALSRPNVMKWAVEEDVKVRRSSYLILVAVYSGVAFVLLLIVLMLYWRCYLRRSHEIFFNPCMDRVNRGVLLVISVIITCMSTFTLVSIPLWDEDHFIFLRKLFITFFVMTTVTYLFSLLNFVSVIFRLYIFTVICGAVLLLMGLLHAVLGALLGLASGFLVDVLVGHVAPAWMDMAHNNPSQISRLQSHLKCSGFFVSCLEVASSICPVGSESNMHAETCATALLKAVHNMPTSLTVFILITGALVIVCGFLDLVFVMRSLHLSRMGRRRRMYRNDPHAAVLPLVFAEARRAHRMFCRSFDGHGKTLEAQRATGFLERAFGTKLKPEEKGMLESEGPVTFNRLMSFFFPYFSTSRMDPRQLTPEEAHTAQGVFELLCFQFQKLCKFATASAAMSPGTLYGLFRLYTRDHFVVEPQKLLALIKKAADANSIETALCQGLTNFELEGLRNVWAVLNPNIIGDLNDEQIALFYQWTHRDVLRGDNHLKEWKRSLDVRKRGSIGWGEFCYPFARRALLWKAREFLSNLGKEVPPELLKKEFVQWRFGNTVVDATFLPYEDEIPIERVLEYVLSHARGMQKKRKEM</sequence>